<evidence type="ECO:0000313" key="1">
    <source>
        <dbReference type="EMBL" id="KAG1774471.1"/>
    </source>
</evidence>
<name>A0A9P6ZQ60_9AGAM</name>
<protein>
    <submittedName>
        <fullName evidence="1">Uncharacterized protein</fullName>
    </submittedName>
</protein>
<gene>
    <name evidence="1" type="ORF">EV702DRAFT_1200277</name>
</gene>
<organism evidence="1 2">
    <name type="scientific">Suillus placidus</name>
    <dbReference type="NCBI Taxonomy" id="48579"/>
    <lineage>
        <taxon>Eukaryota</taxon>
        <taxon>Fungi</taxon>
        <taxon>Dikarya</taxon>
        <taxon>Basidiomycota</taxon>
        <taxon>Agaricomycotina</taxon>
        <taxon>Agaricomycetes</taxon>
        <taxon>Agaricomycetidae</taxon>
        <taxon>Boletales</taxon>
        <taxon>Suillineae</taxon>
        <taxon>Suillaceae</taxon>
        <taxon>Suillus</taxon>
    </lineage>
</organism>
<keyword evidence="2" id="KW-1185">Reference proteome</keyword>
<dbReference type="AlphaFoldDB" id="A0A9P6ZQ60"/>
<proteinExistence type="predicted"/>
<accession>A0A9P6ZQ60</accession>
<sequence length="100" mass="11149">MDDVGSIFAAMQRHTELAAMSFLDFNLFLRCASQLKDDILQPQPSDRERAIEKPADKWPGIFGQVPLLVEYPYLLPCAVAASITLTGLLCYDGILPQIHQ</sequence>
<comment type="caution">
    <text evidence="1">The sequence shown here is derived from an EMBL/GenBank/DDBJ whole genome shotgun (WGS) entry which is preliminary data.</text>
</comment>
<evidence type="ECO:0000313" key="2">
    <source>
        <dbReference type="Proteomes" id="UP000714275"/>
    </source>
</evidence>
<reference evidence="1" key="1">
    <citation type="journal article" date="2020" name="New Phytol.">
        <title>Comparative genomics reveals dynamic genome evolution in host specialist ectomycorrhizal fungi.</title>
        <authorList>
            <person name="Lofgren L.A."/>
            <person name="Nguyen N.H."/>
            <person name="Vilgalys R."/>
            <person name="Ruytinx J."/>
            <person name="Liao H.L."/>
            <person name="Branco S."/>
            <person name="Kuo A."/>
            <person name="LaButti K."/>
            <person name="Lipzen A."/>
            <person name="Andreopoulos W."/>
            <person name="Pangilinan J."/>
            <person name="Riley R."/>
            <person name="Hundley H."/>
            <person name="Na H."/>
            <person name="Barry K."/>
            <person name="Grigoriev I.V."/>
            <person name="Stajich J.E."/>
            <person name="Kennedy P.G."/>
        </authorList>
    </citation>
    <scope>NUCLEOTIDE SEQUENCE</scope>
    <source>
        <strain evidence="1">DOB743</strain>
    </source>
</reference>
<dbReference type="Proteomes" id="UP000714275">
    <property type="component" value="Unassembled WGS sequence"/>
</dbReference>
<dbReference type="EMBL" id="JABBWD010000041">
    <property type="protein sequence ID" value="KAG1774471.1"/>
    <property type="molecule type" value="Genomic_DNA"/>
</dbReference>
<dbReference type="OrthoDB" id="2677050at2759"/>